<dbReference type="EMBL" id="OX465084">
    <property type="protein sequence ID" value="CAI9299237.1"/>
    <property type="molecule type" value="Genomic_DNA"/>
</dbReference>
<reference evidence="2" key="1">
    <citation type="submission" date="2023-04" db="EMBL/GenBank/DDBJ databases">
        <authorList>
            <person name="Vijverberg K."/>
            <person name="Xiong W."/>
            <person name="Schranz E."/>
        </authorList>
    </citation>
    <scope>NUCLEOTIDE SEQUENCE</scope>
</reference>
<dbReference type="PANTHER" id="PTHR31175">
    <property type="entry name" value="AUXIN-RESPONSIVE FAMILY PROTEIN"/>
    <property type="match status" value="1"/>
</dbReference>
<dbReference type="PANTHER" id="PTHR31175:SF50">
    <property type="entry name" value="AUXIN-RESPONSIVE PROTEIN FAMILY, PUTATIVE-RELATED"/>
    <property type="match status" value="1"/>
</dbReference>
<dbReference type="GO" id="GO:0009733">
    <property type="term" value="P:response to auxin"/>
    <property type="evidence" value="ECO:0007669"/>
    <property type="project" value="InterPro"/>
</dbReference>
<dbReference type="Proteomes" id="UP001177003">
    <property type="component" value="Chromosome 8"/>
</dbReference>
<protein>
    <recommendedName>
        <fullName evidence="4">Auxin-responsive protein</fullName>
    </recommendedName>
</protein>
<evidence type="ECO:0000256" key="1">
    <source>
        <dbReference type="ARBA" id="ARBA00006974"/>
    </source>
</evidence>
<organism evidence="2 3">
    <name type="scientific">Lactuca saligna</name>
    <name type="common">Willowleaf lettuce</name>
    <dbReference type="NCBI Taxonomy" id="75948"/>
    <lineage>
        <taxon>Eukaryota</taxon>
        <taxon>Viridiplantae</taxon>
        <taxon>Streptophyta</taxon>
        <taxon>Embryophyta</taxon>
        <taxon>Tracheophyta</taxon>
        <taxon>Spermatophyta</taxon>
        <taxon>Magnoliopsida</taxon>
        <taxon>eudicotyledons</taxon>
        <taxon>Gunneridae</taxon>
        <taxon>Pentapetalae</taxon>
        <taxon>asterids</taxon>
        <taxon>campanulids</taxon>
        <taxon>Asterales</taxon>
        <taxon>Asteraceae</taxon>
        <taxon>Cichorioideae</taxon>
        <taxon>Cichorieae</taxon>
        <taxon>Lactucinae</taxon>
        <taxon>Lactuca</taxon>
    </lineage>
</organism>
<evidence type="ECO:0000313" key="2">
    <source>
        <dbReference type="EMBL" id="CAI9299237.1"/>
    </source>
</evidence>
<accession>A0AA35ZWP6</accession>
<gene>
    <name evidence="2" type="ORF">LSALG_LOCUS37957</name>
</gene>
<dbReference type="Pfam" id="PF02519">
    <property type="entry name" value="Auxin_inducible"/>
    <property type="match status" value="1"/>
</dbReference>
<sequence>MINPTKLIRTSGVLKHKRITLPRAANPTTRGINKGHFAVYTCDEIRFVLPLSYLKNDIFQELLKVAEDEYGLQTDGPIRLPFEATFIKYTIFLIERFVCNGIAKALLMSIITPEKWFLSSNIQLEHSESQVPVSSF</sequence>
<evidence type="ECO:0008006" key="4">
    <source>
        <dbReference type="Google" id="ProtNLM"/>
    </source>
</evidence>
<name>A0AA35ZWP6_LACSI</name>
<dbReference type="InterPro" id="IPR003676">
    <property type="entry name" value="SAUR_fam"/>
</dbReference>
<keyword evidence="3" id="KW-1185">Reference proteome</keyword>
<comment type="similarity">
    <text evidence="1">Belongs to the ARG7 family.</text>
</comment>
<evidence type="ECO:0000313" key="3">
    <source>
        <dbReference type="Proteomes" id="UP001177003"/>
    </source>
</evidence>
<dbReference type="AlphaFoldDB" id="A0AA35ZWP6"/>
<proteinExistence type="inferred from homology"/>